<dbReference type="Pfam" id="PF13359">
    <property type="entry name" value="DDE_Tnp_4"/>
    <property type="match status" value="1"/>
</dbReference>
<evidence type="ECO:0000256" key="4">
    <source>
        <dbReference type="ARBA" id="ARBA00011764"/>
    </source>
</evidence>
<keyword evidence="9" id="KW-0539">Nucleus</keyword>
<keyword evidence="8" id="KW-0378">Hydrolase</keyword>
<feature type="domain" description="DDE Tnp4" evidence="11">
    <location>
        <begin position="109"/>
        <end position="204"/>
    </location>
</feature>
<dbReference type="EMBL" id="CAJEWN010000222">
    <property type="protein sequence ID" value="CAD2173679.1"/>
    <property type="molecule type" value="Genomic_DNA"/>
</dbReference>
<organism evidence="13 14">
    <name type="scientific">Meloidogyne enterolobii</name>
    <name type="common">Root-knot nematode worm</name>
    <name type="synonym">Meloidogyne mayaguensis</name>
    <dbReference type="NCBI Taxonomy" id="390850"/>
    <lineage>
        <taxon>Eukaryota</taxon>
        <taxon>Metazoa</taxon>
        <taxon>Ecdysozoa</taxon>
        <taxon>Nematoda</taxon>
        <taxon>Chromadorea</taxon>
        <taxon>Rhabditida</taxon>
        <taxon>Tylenchina</taxon>
        <taxon>Tylenchomorpha</taxon>
        <taxon>Tylenchoidea</taxon>
        <taxon>Meloidogynidae</taxon>
        <taxon>Meloidogyninae</taxon>
        <taxon>Meloidogyne</taxon>
    </lineage>
</organism>
<dbReference type="Pfam" id="PF13873">
    <property type="entry name" value="Myb_DNA-bind_5"/>
    <property type="match status" value="1"/>
</dbReference>
<comment type="cofactor">
    <cofactor evidence="1">
        <name>a divalent metal cation</name>
        <dbReference type="ChEBI" id="CHEBI:60240"/>
    </cofactor>
</comment>
<evidence type="ECO:0000256" key="9">
    <source>
        <dbReference type="ARBA" id="ARBA00023242"/>
    </source>
</evidence>
<gene>
    <name evidence="13" type="ORF">MENT_LOCUS25297</name>
</gene>
<evidence type="ECO:0000313" key="13">
    <source>
        <dbReference type="EMBL" id="CAD2173679.1"/>
    </source>
</evidence>
<dbReference type="GO" id="GO:0004518">
    <property type="term" value="F:nuclease activity"/>
    <property type="evidence" value="ECO:0007669"/>
    <property type="project" value="UniProtKB-KW"/>
</dbReference>
<evidence type="ECO:0000256" key="5">
    <source>
        <dbReference type="ARBA" id="ARBA00016807"/>
    </source>
</evidence>
<dbReference type="OrthoDB" id="5863278at2759"/>
<evidence type="ECO:0000256" key="1">
    <source>
        <dbReference type="ARBA" id="ARBA00001968"/>
    </source>
</evidence>
<keyword evidence="7" id="KW-0479">Metal-binding</keyword>
<dbReference type="PANTHER" id="PTHR22930:SF250">
    <property type="entry name" value="NUCLEASE HARBI1-LIKE PROTEIN"/>
    <property type="match status" value="1"/>
</dbReference>
<evidence type="ECO:0000256" key="6">
    <source>
        <dbReference type="ARBA" id="ARBA00022722"/>
    </source>
</evidence>
<accession>A0A6V7VFF3</accession>
<dbReference type="PANTHER" id="PTHR22930">
    <property type="match status" value="1"/>
</dbReference>
<keyword evidence="6" id="KW-0540">Nuclease</keyword>
<comment type="subunit">
    <text evidence="4">Self-associates forming complexes of several hundred monomers.</text>
</comment>
<proteinExistence type="inferred from homology"/>
<evidence type="ECO:0000256" key="7">
    <source>
        <dbReference type="ARBA" id="ARBA00022723"/>
    </source>
</evidence>
<dbReference type="Proteomes" id="UP000580250">
    <property type="component" value="Unassembled WGS sequence"/>
</dbReference>
<dbReference type="GO" id="GO:0046872">
    <property type="term" value="F:metal ion binding"/>
    <property type="evidence" value="ECO:0007669"/>
    <property type="project" value="UniProtKB-KW"/>
</dbReference>
<dbReference type="AlphaFoldDB" id="A0A6V7VFF3"/>
<name>A0A6V7VFF3_MELEN</name>
<sequence>MSLFTSEMTKSLAEKIDYYHDELFPPSRSANYSRRSYDAWISITNEINAEYGSSISIEQIKEKHHNIKRKVKAEFAQQKSEKREEAKNVKKKCQKMKFLIFMLVVLGSLRHSQLWEYFEEGRGDSNEVILGDSGYPLRSWLLVPYLNPKTDAQKRFNYAHSKGRTKIEHAFGQLKRRFRICYSTCELDTEAVPDALLSCFLLHNIATKCVYPK</sequence>
<comment type="subcellular location">
    <subcellularLocation>
        <location evidence="2">Nucleus</location>
    </subcellularLocation>
</comment>
<evidence type="ECO:0000256" key="3">
    <source>
        <dbReference type="ARBA" id="ARBA00006958"/>
    </source>
</evidence>
<dbReference type="GO" id="GO:0016787">
    <property type="term" value="F:hydrolase activity"/>
    <property type="evidence" value="ECO:0007669"/>
    <property type="project" value="UniProtKB-KW"/>
</dbReference>
<protein>
    <recommendedName>
        <fullName evidence="5">Regulatory protein zeste</fullName>
    </recommendedName>
</protein>
<evidence type="ECO:0000256" key="10">
    <source>
        <dbReference type="ARBA" id="ARBA00025466"/>
    </source>
</evidence>
<comment type="caution">
    <text evidence="13">The sequence shown here is derived from an EMBL/GenBank/DDBJ whole genome shotgun (WGS) entry which is preliminary data.</text>
</comment>
<feature type="domain" description="Myb/SANT-like DNA-binding" evidence="12">
    <location>
        <begin position="4"/>
        <end position="77"/>
    </location>
</feature>
<evidence type="ECO:0000259" key="11">
    <source>
        <dbReference type="Pfam" id="PF13359"/>
    </source>
</evidence>
<dbReference type="InterPro" id="IPR028002">
    <property type="entry name" value="Myb_DNA-bind_5"/>
</dbReference>
<evidence type="ECO:0000313" key="14">
    <source>
        <dbReference type="Proteomes" id="UP000580250"/>
    </source>
</evidence>
<dbReference type="InterPro" id="IPR027806">
    <property type="entry name" value="HARBI1_dom"/>
</dbReference>
<reference evidence="13 14" key="1">
    <citation type="submission" date="2020-08" db="EMBL/GenBank/DDBJ databases">
        <authorList>
            <person name="Koutsovoulos G."/>
            <person name="Danchin GJ E."/>
        </authorList>
    </citation>
    <scope>NUCLEOTIDE SEQUENCE [LARGE SCALE GENOMIC DNA]</scope>
</reference>
<dbReference type="InterPro" id="IPR045249">
    <property type="entry name" value="HARBI1-like"/>
</dbReference>
<comment type="function">
    <text evidence="10">Involved in transvection phenomena (= synapsis-dependent gene expression), where the synaptic pairing of chromosomes carrying genes with which zeste interacts influences the expression of these genes. Zeste binds to DNA and stimulates transcription from a nearby promoter.</text>
</comment>
<comment type="similarity">
    <text evidence="3">Belongs to the HARBI1 family.</text>
</comment>
<dbReference type="GO" id="GO:0005634">
    <property type="term" value="C:nucleus"/>
    <property type="evidence" value="ECO:0007669"/>
    <property type="project" value="UniProtKB-SubCell"/>
</dbReference>
<evidence type="ECO:0000256" key="8">
    <source>
        <dbReference type="ARBA" id="ARBA00022801"/>
    </source>
</evidence>
<evidence type="ECO:0000259" key="12">
    <source>
        <dbReference type="Pfam" id="PF13873"/>
    </source>
</evidence>
<evidence type="ECO:0000256" key="2">
    <source>
        <dbReference type="ARBA" id="ARBA00004123"/>
    </source>
</evidence>